<evidence type="ECO:0000313" key="1">
    <source>
        <dbReference type="EMBL" id="KAK0510602.1"/>
    </source>
</evidence>
<dbReference type="EMBL" id="JAFEKC020000015">
    <property type="protein sequence ID" value="KAK0510602.1"/>
    <property type="molecule type" value="Genomic_DNA"/>
</dbReference>
<organism evidence="1 2">
    <name type="scientific">Cladonia borealis</name>
    <dbReference type="NCBI Taxonomy" id="184061"/>
    <lineage>
        <taxon>Eukaryota</taxon>
        <taxon>Fungi</taxon>
        <taxon>Dikarya</taxon>
        <taxon>Ascomycota</taxon>
        <taxon>Pezizomycotina</taxon>
        <taxon>Lecanoromycetes</taxon>
        <taxon>OSLEUM clade</taxon>
        <taxon>Lecanoromycetidae</taxon>
        <taxon>Lecanorales</taxon>
        <taxon>Lecanorineae</taxon>
        <taxon>Cladoniaceae</taxon>
        <taxon>Cladonia</taxon>
    </lineage>
</organism>
<dbReference type="Proteomes" id="UP001166286">
    <property type="component" value="Unassembled WGS sequence"/>
</dbReference>
<reference evidence="1" key="1">
    <citation type="submission" date="2023-03" db="EMBL/GenBank/DDBJ databases">
        <title>Complete genome of Cladonia borealis.</title>
        <authorList>
            <person name="Park H."/>
        </authorList>
    </citation>
    <scope>NUCLEOTIDE SEQUENCE</scope>
    <source>
        <strain evidence="1">ANT050790</strain>
    </source>
</reference>
<name>A0AA39QWM0_9LECA</name>
<proteinExistence type="predicted"/>
<accession>A0AA39QWM0</accession>
<gene>
    <name evidence="1" type="ORF">JMJ35_007034</name>
</gene>
<comment type="caution">
    <text evidence="1">The sequence shown here is derived from an EMBL/GenBank/DDBJ whole genome shotgun (WGS) entry which is preliminary data.</text>
</comment>
<dbReference type="AlphaFoldDB" id="A0AA39QWM0"/>
<evidence type="ECO:0000313" key="2">
    <source>
        <dbReference type="Proteomes" id="UP001166286"/>
    </source>
</evidence>
<protein>
    <submittedName>
        <fullName evidence="1">Uncharacterized protein</fullName>
    </submittedName>
</protein>
<keyword evidence="2" id="KW-1185">Reference proteome</keyword>
<sequence>MYGKGLWLLVPFRNFLQIPTHLLNESPKLRTPQARRESHLQANGWNEADVDDTVPPADLIDALNGNSLSTSAADYELVRMEQNAEFPYSGLIGGISVSDLSIPQVRKLTMCQRDPTNAYYMEAVNPKQDVFIAMESFGPYSFVGGSPQNPVAPVPQLHRWSDVAYLVWANACSTANVNPNTIQYFFRYHINNDSGTQDIVNQAAGVTSAAGLKPWPGMKFDTTTPQGEALLGSAHGFGVAYFLQQHQATLGKRTVDYITVFQTTDASVGTQYNMMIHVANVS</sequence>